<gene>
    <name evidence="2" type="ORF">PROFUN_03650</name>
</gene>
<evidence type="ECO:0000259" key="1">
    <source>
        <dbReference type="Pfam" id="PF16242"/>
    </source>
</evidence>
<dbReference type="PANTHER" id="PTHR34818:SF1">
    <property type="entry name" value="PROTEIN BLI-3"/>
    <property type="match status" value="1"/>
</dbReference>
<evidence type="ECO:0000313" key="2">
    <source>
        <dbReference type="EMBL" id="PRP86902.1"/>
    </source>
</evidence>
<proteinExistence type="predicted"/>
<dbReference type="InParanoid" id="A0A2P6NSF6"/>
<dbReference type="Gene3D" id="2.30.110.10">
    <property type="entry name" value="Electron Transport, Fmn-binding Protein, Chain A"/>
    <property type="match status" value="1"/>
</dbReference>
<dbReference type="Proteomes" id="UP000241769">
    <property type="component" value="Unassembled WGS sequence"/>
</dbReference>
<dbReference type="InterPro" id="IPR052917">
    <property type="entry name" value="Stress-Dev_Protein"/>
</dbReference>
<evidence type="ECO:0000313" key="3">
    <source>
        <dbReference type="Proteomes" id="UP000241769"/>
    </source>
</evidence>
<reference evidence="2 3" key="1">
    <citation type="journal article" date="2018" name="Genome Biol. Evol.">
        <title>Multiple Roots of Fruiting Body Formation in Amoebozoa.</title>
        <authorList>
            <person name="Hillmann F."/>
            <person name="Forbes G."/>
            <person name="Novohradska S."/>
            <person name="Ferling I."/>
            <person name="Riege K."/>
            <person name="Groth M."/>
            <person name="Westermann M."/>
            <person name="Marz M."/>
            <person name="Spaller T."/>
            <person name="Winckler T."/>
            <person name="Schaap P."/>
            <person name="Glockner G."/>
        </authorList>
    </citation>
    <scope>NUCLEOTIDE SEQUENCE [LARGE SCALE GENOMIC DNA]</scope>
    <source>
        <strain evidence="2 3">Jena</strain>
    </source>
</reference>
<feature type="domain" description="General stress protein FMN-binding split barrel" evidence="1">
    <location>
        <begin position="53"/>
        <end position="202"/>
    </location>
</feature>
<dbReference type="PANTHER" id="PTHR34818">
    <property type="entry name" value="PROTEIN BLI-3"/>
    <property type="match status" value="1"/>
</dbReference>
<organism evidence="2 3">
    <name type="scientific">Planoprotostelium fungivorum</name>
    <dbReference type="NCBI Taxonomy" id="1890364"/>
    <lineage>
        <taxon>Eukaryota</taxon>
        <taxon>Amoebozoa</taxon>
        <taxon>Evosea</taxon>
        <taxon>Variosea</taxon>
        <taxon>Cavosteliida</taxon>
        <taxon>Cavosteliaceae</taxon>
        <taxon>Planoprotostelium</taxon>
    </lineage>
</organism>
<dbReference type="STRING" id="1890364.A0A2P6NSF6"/>
<protein>
    <recommendedName>
        <fullName evidence="1">General stress protein FMN-binding split barrel domain-containing protein</fullName>
    </recommendedName>
</protein>
<dbReference type="SUPFAM" id="SSF50475">
    <property type="entry name" value="FMN-binding split barrel"/>
    <property type="match status" value="1"/>
</dbReference>
<comment type="caution">
    <text evidence="2">The sequence shown here is derived from an EMBL/GenBank/DDBJ whole genome shotgun (WGS) entry which is preliminary data.</text>
</comment>
<accession>A0A2P6NSF6</accession>
<name>A0A2P6NSF6_9EUKA</name>
<dbReference type="AlphaFoldDB" id="A0A2P6NSF6"/>
<dbReference type="Pfam" id="PF16242">
    <property type="entry name" value="Pyrid_ox_like"/>
    <property type="match status" value="1"/>
</dbReference>
<sequence length="224" mass="25106">MATILRTRLTLAPRRSFVQQQITQSRRMTSHKTEDPYKAKATENLPDKKTQFDELYGIVDAIKTSMLTTRRSDGLLTSRAMNPTQRKGPDFTYFTNIHGDKTPEIQNDEHVNVSYVDPSSSNWVSVSGIAKISQDRNKIKELYSPATKAWFGDLEDGVHDGGPEDPRIALIEVKAHSINYWYSKGKLATVTEMVKGAITGETAAPGSLRFLSEQDVEEARKASR</sequence>
<dbReference type="EMBL" id="MDYQ01000025">
    <property type="protein sequence ID" value="PRP86902.1"/>
    <property type="molecule type" value="Genomic_DNA"/>
</dbReference>
<dbReference type="InterPro" id="IPR038725">
    <property type="entry name" value="YdaG_split_barrel_FMN-bd"/>
</dbReference>
<dbReference type="OrthoDB" id="434253at2759"/>
<dbReference type="InterPro" id="IPR012349">
    <property type="entry name" value="Split_barrel_FMN-bd"/>
</dbReference>
<keyword evidence="3" id="KW-1185">Reference proteome</keyword>